<feature type="coiled-coil region" evidence="1">
    <location>
        <begin position="299"/>
        <end position="349"/>
    </location>
</feature>
<gene>
    <name evidence="2" type="ORF">Cva_01518</name>
</gene>
<reference evidence="2 3" key="1">
    <citation type="submission" date="2015-03" db="EMBL/GenBank/DDBJ databases">
        <title>Caedibacter varicaedens, whole genome shotgun sequence.</title>
        <authorList>
            <person name="Suzuki H."/>
            <person name="Dapper A.L."/>
            <person name="Gibson A.K."/>
            <person name="Jackson C."/>
            <person name="Lee H."/>
            <person name="Pejaver V.R."/>
            <person name="Doak T."/>
            <person name="Lynch M."/>
        </authorList>
    </citation>
    <scope>NUCLEOTIDE SEQUENCE [LARGE SCALE GENOMIC DNA]</scope>
</reference>
<organism evidence="2 3">
    <name type="scientific">Caedimonas varicaedens</name>
    <dbReference type="NCBI Taxonomy" id="1629334"/>
    <lineage>
        <taxon>Bacteria</taxon>
        <taxon>Pseudomonadati</taxon>
        <taxon>Pseudomonadota</taxon>
        <taxon>Alphaproteobacteria</taxon>
        <taxon>Holosporales</taxon>
        <taxon>Caedimonadaceae</taxon>
        <taxon>Caedimonas</taxon>
    </lineage>
</organism>
<keyword evidence="3" id="KW-1185">Reference proteome</keyword>
<dbReference type="AlphaFoldDB" id="A0A0K8MG18"/>
<dbReference type="STRING" id="1629334.Cva_01518"/>
<dbReference type="EMBL" id="BBVC01000097">
    <property type="protein sequence ID" value="GAO98849.1"/>
    <property type="molecule type" value="Genomic_DNA"/>
</dbReference>
<protein>
    <submittedName>
        <fullName evidence="2">Uncharacterized protein</fullName>
    </submittedName>
</protein>
<name>A0A0K8MG18_9PROT</name>
<accession>A0A0K8MG18</accession>
<dbReference type="Proteomes" id="UP000036771">
    <property type="component" value="Unassembled WGS sequence"/>
</dbReference>
<sequence>MNRIFCRVLNYFLLIFFVFSGQIWGSHREDFVDSVFFRHHKCSHFKGNKIPLTREERFAFYDVGVDFVKAFNSYIQVERGEKNNHQYLDDLNMRKNLPTLLALDKKYKITSPKSGLNYIAEIKKQRVYRELEQSKKRLLEENLTQLYTYISQNPIEALKSGANISELLSRVWDLTFKGPDNDETRTAQRIIAEKISRIKTQGINRGTYADYAAQLFEVYYQSLRHKFATSNHHGHHQSHRYHHRHHIKHKGLRRSHFSVNRRVLCKTPRQIMAYQKRELIDRQKQSRLVIAQKKKVEAARQRQAQLVAAQKKKAEAARQRQAQLVAAQKKKVEVARQRQQARLAAAQKKKVKK</sequence>
<proteinExistence type="predicted"/>
<comment type="caution">
    <text evidence="2">The sequence shown here is derived from an EMBL/GenBank/DDBJ whole genome shotgun (WGS) entry which is preliminary data.</text>
</comment>
<evidence type="ECO:0000313" key="2">
    <source>
        <dbReference type="EMBL" id="GAO98849.1"/>
    </source>
</evidence>
<evidence type="ECO:0000256" key="1">
    <source>
        <dbReference type="SAM" id="Coils"/>
    </source>
</evidence>
<evidence type="ECO:0000313" key="3">
    <source>
        <dbReference type="Proteomes" id="UP000036771"/>
    </source>
</evidence>
<keyword evidence="1" id="KW-0175">Coiled coil</keyword>